<dbReference type="Proteomes" id="UP000887566">
    <property type="component" value="Unplaced"/>
</dbReference>
<accession>A0A914WVE5</accession>
<organism evidence="2 3">
    <name type="scientific">Plectus sambesii</name>
    <dbReference type="NCBI Taxonomy" id="2011161"/>
    <lineage>
        <taxon>Eukaryota</taxon>
        <taxon>Metazoa</taxon>
        <taxon>Ecdysozoa</taxon>
        <taxon>Nematoda</taxon>
        <taxon>Chromadorea</taxon>
        <taxon>Plectida</taxon>
        <taxon>Plectina</taxon>
        <taxon>Plectoidea</taxon>
        <taxon>Plectidae</taxon>
        <taxon>Plectus</taxon>
    </lineage>
</organism>
<protein>
    <submittedName>
        <fullName evidence="3">Secreted protein</fullName>
    </submittedName>
</protein>
<proteinExistence type="predicted"/>
<keyword evidence="2" id="KW-1185">Reference proteome</keyword>
<name>A0A914WVE5_9BILA</name>
<sequence length="226" mass="25579">MFSRPPDGSQVKPAWPCVLLCLGMATPRSAHRRIGGQSPLRRLLPARRRRRCAPFQFRRRGVSHRARARVLCAAVQRRAAPFASRRRPRRPTISSSASAQSAPGPPSSSAVKERARAPLYSLRSRLLAPCRLTSIITQYSLFTLSGGPPTICELSAHPSALAGCCPFPLCRRLFLLRRPSPHWLNQRQRERNIITSDRSQLSSDIQSTRQLLIYHHSYNHRRPLLR</sequence>
<evidence type="ECO:0000313" key="3">
    <source>
        <dbReference type="WBParaSite" id="PSAMB.scaffold553size47335.g7161.t1"/>
    </source>
</evidence>
<dbReference type="AlphaFoldDB" id="A0A914WVE5"/>
<feature type="region of interest" description="Disordered" evidence="1">
    <location>
        <begin position="82"/>
        <end position="112"/>
    </location>
</feature>
<evidence type="ECO:0000256" key="1">
    <source>
        <dbReference type="SAM" id="MobiDB-lite"/>
    </source>
</evidence>
<evidence type="ECO:0000313" key="2">
    <source>
        <dbReference type="Proteomes" id="UP000887566"/>
    </source>
</evidence>
<feature type="compositionally biased region" description="Low complexity" evidence="1">
    <location>
        <begin position="91"/>
        <end position="110"/>
    </location>
</feature>
<reference evidence="3" key="1">
    <citation type="submission" date="2022-11" db="UniProtKB">
        <authorList>
            <consortium name="WormBaseParasite"/>
        </authorList>
    </citation>
    <scope>IDENTIFICATION</scope>
</reference>
<dbReference type="WBParaSite" id="PSAMB.scaffold553size47335.g7161.t1">
    <property type="protein sequence ID" value="PSAMB.scaffold553size47335.g7161.t1"/>
    <property type="gene ID" value="PSAMB.scaffold553size47335.g7161"/>
</dbReference>